<evidence type="ECO:0000313" key="3">
    <source>
        <dbReference type="Proteomes" id="UP000000787"/>
    </source>
</evidence>
<dbReference type="Proteomes" id="UP000000787">
    <property type="component" value="Chromosome"/>
</dbReference>
<name>A9AW83_HERA2</name>
<organism evidence="2 3">
    <name type="scientific">Herpetosiphon aurantiacus (strain ATCC 23779 / DSM 785 / 114-95)</name>
    <dbReference type="NCBI Taxonomy" id="316274"/>
    <lineage>
        <taxon>Bacteria</taxon>
        <taxon>Bacillati</taxon>
        <taxon>Chloroflexota</taxon>
        <taxon>Chloroflexia</taxon>
        <taxon>Herpetosiphonales</taxon>
        <taxon>Herpetosiphonaceae</taxon>
        <taxon>Herpetosiphon</taxon>
    </lineage>
</organism>
<dbReference type="EMBL" id="CP000875">
    <property type="protein sequence ID" value="ABX04733.1"/>
    <property type="molecule type" value="Genomic_DNA"/>
</dbReference>
<evidence type="ECO:0000259" key="1">
    <source>
        <dbReference type="Pfam" id="PF13115"/>
    </source>
</evidence>
<proteinExistence type="predicted"/>
<dbReference type="AlphaFoldDB" id="A9AW83"/>
<reference evidence="2 3" key="1">
    <citation type="journal article" date="2011" name="Stand. Genomic Sci.">
        <title>Complete genome sequence of the filamentous gliding predatory bacterium Herpetosiphon aurantiacus type strain (114-95(T)).</title>
        <authorList>
            <person name="Kiss H."/>
            <person name="Nett M."/>
            <person name="Domin N."/>
            <person name="Martin K."/>
            <person name="Maresca J.A."/>
            <person name="Copeland A."/>
            <person name="Lapidus A."/>
            <person name="Lucas S."/>
            <person name="Berry K.W."/>
            <person name="Glavina Del Rio T."/>
            <person name="Dalin E."/>
            <person name="Tice H."/>
            <person name="Pitluck S."/>
            <person name="Richardson P."/>
            <person name="Bruce D."/>
            <person name="Goodwin L."/>
            <person name="Han C."/>
            <person name="Detter J.C."/>
            <person name="Schmutz J."/>
            <person name="Brettin T."/>
            <person name="Land M."/>
            <person name="Hauser L."/>
            <person name="Kyrpides N.C."/>
            <person name="Ivanova N."/>
            <person name="Goker M."/>
            <person name="Woyke T."/>
            <person name="Klenk H.P."/>
            <person name="Bryant D.A."/>
        </authorList>
    </citation>
    <scope>NUCLEOTIDE SEQUENCE [LARGE SCALE GENOMIC DNA]</scope>
    <source>
        <strain evidence="3">ATCC 23779 / DSM 785 / 114-95</strain>
    </source>
</reference>
<dbReference type="InterPro" id="IPR032693">
    <property type="entry name" value="YtkA-like_dom"/>
</dbReference>
<accession>A9AW83</accession>
<evidence type="ECO:0000313" key="2">
    <source>
        <dbReference type="EMBL" id="ABX04733.1"/>
    </source>
</evidence>
<dbReference type="InParanoid" id="A9AW83"/>
<sequence length="98" mass="10581">MLQAHLEQTPNTLGQHAIIITIQDNGAPLTTPAVQLETTMSHAGMASQMIPMESLGDGRYTANLNIDMLGEWVFIVHVPDPTGATSARQKTLPAFNIQ</sequence>
<protein>
    <recommendedName>
        <fullName evidence="1">YtkA-like domain-containing protein</fullName>
    </recommendedName>
</protein>
<dbReference type="KEGG" id="hau:Haur_2093"/>
<dbReference type="Pfam" id="PF13115">
    <property type="entry name" value="YtkA"/>
    <property type="match status" value="1"/>
</dbReference>
<gene>
    <name evidence="2" type="ordered locus">Haur_2093</name>
</gene>
<dbReference type="BioCyc" id="HAUR316274:GHYA-2121-MONOMER"/>
<feature type="domain" description="YtkA-like" evidence="1">
    <location>
        <begin position="4"/>
        <end position="77"/>
    </location>
</feature>
<dbReference type="HOGENOM" id="CLU_163276_0_0_0"/>
<keyword evidence="3" id="KW-1185">Reference proteome</keyword>